<dbReference type="VEuPathDB" id="FungiDB:ASPWEDRAFT_36069"/>
<name>A0A1L9RU16_ASPWE</name>
<evidence type="ECO:0000313" key="3">
    <source>
        <dbReference type="Proteomes" id="UP000184383"/>
    </source>
</evidence>
<evidence type="ECO:0000313" key="2">
    <source>
        <dbReference type="EMBL" id="OJJ38446.1"/>
    </source>
</evidence>
<evidence type="ECO:0000256" key="1">
    <source>
        <dbReference type="SAM" id="Phobius"/>
    </source>
</evidence>
<dbReference type="GeneID" id="63750212"/>
<proteinExistence type="predicted"/>
<keyword evidence="1" id="KW-0472">Membrane</keyword>
<keyword evidence="1" id="KW-0812">Transmembrane</keyword>
<dbReference type="Proteomes" id="UP000184383">
    <property type="component" value="Unassembled WGS sequence"/>
</dbReference>
<dbReference type="RefSeq" id="XP_040692122.1">
    <property type="nucleotide sequence ID" value="XM_040834364.1"/>
</dbReference>
<dbReference type="AlphaFoldDB" id="A0A1L9RU16"/>
<protein>
    <submittedName>
        <fullName evidence="2">Uncharacterized protein</fullName>
    </submittedName>
</protein>
<sequence length="53" mass="6423">MLSPLTYGVRVDHMWQWTVHTQVTHTVRLKNKWRTAYAILCMLCMYLYQLASY</sequence>
<accession>A0A1L9RU16</accession>
<reference evidence="3" key="1">
    <citation type="journal article" date="2017" name="Genome Biol.">
        <title>Comparative genomics reveals high biological diversity and specific adaptations in the industrially and medically important fungal genus Aspergillus.</title>
        <authorList>
            <person name="de Vries R.P."/>
            <person name="Riley R."/>
            <person name="Wiebenga A."/>
            <person name="Aguilar-Osorio G."/>
            <person name="Amillis S."/>
            <person name="Uchima C.A."/>
            <person name="Anderluh G."/>
            <person name="Asadollahi M."/>
            <person name="Askin M."/>
            <person name="Barry K."/>
            <person name="Battaglia E."/>
            <person name="Bayram O."/>
            <person name="Benocci T."/>
            <person name="Braus-Stromeyer S.A."/>
            <person name="Caldana C."/>
            <person name="Canovas D."/>
            <person name="Cerqueira G.C."/>
            <person name="Chen F."/>
            <person name="Chen W."/>
            <person name="Choi C."/>
            <person name="Clum A."/>
            <person name="Dos Santos R.A."/>
            <person name="Damasio A.R."/>
            <person name="Diallinas G."/>
            <person name="Emri T."/>
            <person name="Fekete E."/>
            <person name="Flipphi M."/>
            <person name="Freyberg S."/>
            <person name="Gallo A."/>
            <person name="Gournas C."/>
            <person name="Habgood R."/>
            <person name="Hainaut M."/>
            <person name="Harispe M.L."/>
            <person name="Henrissat B."/>
            <person name="Hilden K.S."/>
            <person name="Hope R."/>
            <person name="Hossain A."/>
            <person name="Karabika E."/>
            <person name="Karaffa L."/>
            <person name="Karanyi Z."/>
            <person name="Krasevec N."/>
            <person name="Kuo A."/>
            <person name="Kusch H."/>
            <person name="LaButti K."/>
            <person name="Lagendijk E.L."/>
            <person name="Lapidus A."/>
            <person name="Levasseur A."/>
            <person name="Lindquist E."/>
            <person name="Lipzen A."/>
            <person name="Logrieco A.F."/>
            <person name="MacCabe A."/>
            <person name="Maekelae M.R."/>
            <person name="Malavazi I."/>
            <person name="Melin P."/>
            <person name="Meyer V."/>
            <person name="Mielnichuk N."/>
            <person name="Miskei M."/>
            <person name="Molnar A.P."/>
            <person name="Mule G."/>
            <person name="Ngan C.Y."/>
            <person name="Orejas M."/>
            <person name="Orosz E."/>
            <person name="Ouedraogo J.P."/>
            <person name="Overkamp K.M."/>
            <person name="Park H.-S."/>
            <person name="Perrone G."/>
            <person name="Piumi F."/>
            <person name="Punt P.J."/>
            <person name="Ram A.F."/>
            <person name="Ramon A."/>
            <person name="Rauscher S."/>
            <person name="Record E."/>
            <person name="Riano-Pachon D.M."/>
            <person name="Robert V."/>
            <person name="Roehrig J."/>
            <person name="Ruller R."/>
            <person name="Salamov A."/>
            <person name="Salih N.S."/>
            <person name="Samson R.A."/>
            <person name="Sandor E."/>
            <person name="Sanguinetti M."/>
            <person name="Schuetze T."/>
            <person name="Sepcic K."/>
            <person name="Shelest E."/>
            <person name="Sherlock G."/>
            <person name="Sophianopoulou V."/>
            <person name="Squina F.M."/>
            <person name="Sun H."/>
            <person name="Susca A."/>
            <person name="Todd R.B."/>
            <person name="Tsang A."/>
            <person name="Unkles S.E."/>
            <person name="van de Wiele N."/>
            <person name="van Rossen-Uffink D."/>
            <person name="Oliveira J.V."/>
            <person name="Vesth T.C."/>
            <person name="Visser J."/>
            <person name="Yu J.-H."/>
            <person name="Zhou M."/>
            <person name="Andersen M.R."/>
            <person name="Archer D.B."/>
            <person name="Baker S.E."/>
            <person name="Benoit I."/>
            <person name="Brakhage A.A."/>
            <person name="Braus G.H."/>
            <person name="Fischer R."/>
            <person name="Frisvad J.C."/>
            <person name="Goldman G.H."/>
            <person name="Houbraken J."/>
            <person name="Oakley B."/>
            <person name="Pocsi I."/>
            <person name="Scazzocchio C."/>
            <person name="Seiboth B."/>
            <person name="vanKuyk P.A."/>
            <person name="Wortman J."/>
            <person name="Dyer P.S."/>
            <person name="Grigoriev I.V."/>
        </authorList>
    </citation>
    <scope>NUCLEOTIDE SEQUENCE [LARGE SCALE GENOMIC DNA]</scope>
    <source>
        <strain evidence="3">DTO 134E9</strain>
    </source>
</reference>
<gene>
    <name evidence="2" type="ORF">ASPWEDRAFT_36069</name>
</gene>
<feature type="transmembrane region" description="Helical" evidence="1">
    <location>
        <begin position="35"/>
        <end position="51"/>
    </location>
</feature>
<organism evidence="2 3">
    <name type="scientific">Aspergillus wentii DTO 134E9</name>
    <dbReference type="NCBI Taxonomy" id="1073089"/>
    <lineage>
        <taxon>Eukaryota</taxon>
        <taxon>Fungi</taxon>
        <taxon>Dikarya</taxon>
        <taxon>Ascomycota</taxon>
        <taxon>Pezizomycotina</taxon>
        <taxon>Eurotiomycetes</taxon>
        <taxon>Eurotiomycetidae</taxon>
        <taxon>Eurotiales</taxon>
        <taxon>Aspergillaceae</taxon>
        <taxon>Aspergillus</taxon>
        <taxon>Aspergillus subgen. Cremei</taxon>
    </lineage>
</organism>
<keyword evidence="3" id="KW-1185">Reference proteome</keyword>
<dbReference type="EMBL" id="KV878210">
    <property type="protein sequence ID" value="OJJ38446.1"/>
    <property type="molecule type" value="Genomic_DNA"/>
</dbReference>
<keyword evidence="1" id="KW-1133">Transmembrane helix</keyword>